<dbReference type="InterPro" id="IPR007345">
    <property type="entry name" value="Polysacch_pyruvyl_Trfase"/>
</dbReference>
<dbReference type="EMBL" id="QGLE01000008">
    <property type="protein sequence ID" value="PWR21256.1"/>
    <property type="molecule type" value="Genomic_DNA"/>
</dbReference>
<name>A0A317E513_9PROT</name>
<accession>A0A317E513</accession>
<dbReference type="Proteomes" id="UP000245461">
    <property type="component" value="Unassembled WGS sequence"/>
</dbReference>
<sequence length="351" mass="38243">MGWLDRLVRRQPASGMPGGRDAVSGNEESGSRAGPLRLAWAATNKQVTFANLGDAISPLIVSMVAGGRPVVHAHFRENGERLAAIGTIGHALAGGALHIWGAGSDRKLWPRDEAGQLTRPEGDIRVYATRGPMTRSLMLEAGIGDIPPVYGDPALLLPLLFDLKREPEYDLGIIPHFTELDGIGPQAHPLADNVRYGIPPEFQGRVRLLTTWTEPTPTALFDRMTEILSCRRIISRSLHGIVIAEAFGIPTIAMAAKGRGATACDLRGEGHGVDHRFVDYFLGTDRPDVTVYARRTSQATDWHDVMAAIDRFARPLEYDAKPLLDAFPWRAGPVGPLPVAALPRSIWEIRL</sequence>
<gene>
    <name evidence="3" type="ORF">DKG74_14775</name>
</gene>
<protein>
    <submittedName>
        <fullName evidence="3">Polysaccharide pyruvyl transferase family protein</fullName>
    </submittedName>
</protein>
<dbReference type="Pfam" id="PF04230">
    <property type="entry name" value="PS_pyruv_trans"/>
    <property type="match status" value="1"/>
</dbReference>
<feature type="domain" description="Polysaccharide pyruvyl transferase" evidence="2">
    <location>
        <begin position="128"/>
        <end position="255"/>
    </location>
</feature>
<evidence type="ECO:0000313" key="3">
    <source>
        <dbReference type="EMBL" id="PWR21256.1"/>
    </source>
</evidence>
<dbReference type="RefSeq" id="WP_109906934.1">
    <property type="nucleotide sequence ID" value="NZ_QGLE01000008.1"/>
</dbReference>
<evidence type="ECO:0000256" key="1">
    <source>
        <dbReference type="SAM" id="MobiDB-lite"/>
    </source>
</evidence>
<keyword evidence="3" id="KW-0808">Transferase</keyword>
<evidence type="ECO:0000259" key="2">
    <source>
        <dbReference type="Pfam" id="PF04230"/>
    </source>
</evidence>
<proteinExistence type="predicted"/>
<feature type="region of interest" description="Disordered" evidence="1">
    <location>
        <begin position="11"/>
        <end position="31"/>
    </location>
</feature>
<organism evidence="3 4">
    <name type="scientific">Zavarzinia aquatilis</name>
    <dbReference type="NCBI Taxonomy" id="2211142"/>
    <lineage>
        <taxon>Bacteria</taxon>
        <taxon>Pseudomonadati</taxon>
        <taxon>Pseudomonadota</taxon>
        <taxon>Alphaproteobacteria</taxon>
        <taxon>Rhodospirillales</taxon>
        <taxon>Zavarziniaceae</taxon>
        <taxon>Zavarzinia</taxon>
    </lineage>
</organism>
<comment type="caution">
    <text evidence="3">The sequence shown here is derived from an EMBL/GenBank/DDBJ whole genome shotgun (WGS) entry which is preliminary data.</text>
</comment>
<evidence type="ECO:0000313" key="4">
    <source>
        <dbReference type="Proteomes" id="UP000245461"/>
    </source>
</evidence>
<dbReference type="OrthoDB" id="9803627at2"/>
<reference evidence="3 4" key="1">
    <citation type="submission" date="2018-05" db="EMBL/GenBank/DDBJ databases">
        <title>Zavarzinia sp. HR-AS.</title>
        <authorList>
            <person name="Lee Y."/>
            <person name="Jeon C.O."/>
        </authorList>
    </citation>
    <scope>NUCLEOTIDE SEQUENCE [LARGE SCALE GENOMIC DNA]</scope>
    <source>
        <strain evidence="3 4">HR-AS</strain>
    </source>
</reference>
<keyword evidence="4" id="KW-1185">Reference proteome</keyword>
<dbReference type="GO" id="GO:0016740">
    <property type="term" value="F:transferase activity"/>
    <property type="evidence" value="ECO:0007669"/>
    <property type="project" value="UniProtKB-KW"/>
</dbReference>
<dbReference type="AlphaFoldDB" id="A0A317E513"/>